<sequence length="209" mass="22246">MKNSLCIKASSFLYPCDLCMGETTPLPTDTGWRALASSRACVLDGNGHNTGYVHVATLEEYNLVSGVATANTKPNVATDANYIADYQDTTLCQLPAQNVDYSIQAIMQDGGNGKFTYIITLASAFSVPVTVTINAQYRQNNVNRAAAAPPVTIPAGKTVYQVVGDNYDTNLGAITEYHTQISSISPPSPDGKNVTLLPYDGNNNSNSPV</sequence>
<evidence type="ECO:0000313" key="2">
    <source>
        <dbReference type="EMBL" id="QQL51093.1"/>
    </source>
</evidence>
<accession>A0A7T7FD03</accession>
<reference evidence="2 3" key="1">
    <citation type="submission" date="2020-12" db="EMBL/GenBank/DDBJ databases">
        <title>HMF7856_wgs.fasta genome submission.</title>
        <authorList>
            <person name="Kang H."/>
            <person name="Kim H."/>
            <person name="Joh K."/>
        </authorList>
    </citation>
    <scope>NUCLEOTIDE SEQUENCE [LARGE SCALE GENOMIC DNA]</scope>
    <source>
        <strain evidence="2 3">HMF7856</strain>
    </source>
</reference>
<protein>
    <submittedName>
        <fullName evidence="2">Uncharacterized protein</fullName>
    </submittedName>
</protein>
<dbReference type="AlphaFoldDB" id="A0A7T7FD03"/>
<evidence type="ECO:0000313" key="3">
    <source>
        <dbReference type="Proteomes" id="UP000429232"/>
    </source>
</evidence>
<gene>
    <name evidence="2" type="ORF">GO620_006485</name>
</gene>
<dbReference type="EMBL" id="CP066775">
    <property type="protein sequence ID" value="QQL51093.1"/>
    <property type="molecule type" value="Genomic_DNA"/>
</dbReference>
<proteinExistence type="predicted"/>
<organism evidence="2 3">
    <name type="scientific">Mucilaginibacter ginkgonis</name>
    <dbReference type="NCBI Taxonomy" id="2682091"/>
    <lineage>
        <taxon>Bacteria</taxon>
        <taxon>Pseudomonadati</taxon>
        <taxon>Bacteroidota</taxon>
        <taxon>Sphingobacteriia</taxon>
        <taxon>Sphingobacteriales</taxon>
        <taxon>Sphingobacteriaceae</taxon>
        <taxon>Mucilaginibacter</taxon>
    </lineage>
</organism>
<feature type="region of interest" description="Disordered" evidence="1">
    <location>
        <begin position="182"/>
        <end position="209"/>
    </location>
</feature>
<dbReference type="RefSeq" id="WP_200230763.1">
    <property type="nucleotide sequence ID" value="NZ_CP066775.1"/>
</dbReference>
<evidence type="ECO:0000256" key="1">
    <source>
        <dbReference type="SAM" id="MobiDB-lite"/>
    </source>
</evidence>
<dbReference type="KEGG" id="mgik:GO620_006485"/>
<keyword evidence="3" id="KW-1185">Reference proteome</keyword>
<name>A0A7T7FD03_9SPHI</name>
<dbReference type="Proteomes" id="UP000429232">
    <property type="component" value="Chromosome"/>
</dbReference>